<evidence type="ECO:0000313" key="5">
    <source>
        <dbReference type="EMBL" id="ROJ30615.1"/>
    </source>
</evidence>
<dbReference type="InterPro" id="IPR013783">
    <property type="entry name" value="Ig-like_fold"/>
</dbReference>
<feature type="compositionally biased region" description="Polar residues" evidence="2">
    <location>
        <begin position="285"/>
        <end position="297"/>
    </location>
</feature>
<dbReference type="GO" id="GO:0050853">
    <property type="term" value="P:B cell receptor signaling pathway"/>
    <property type="evidence" value="ECO:0007669"/>
    <property type="project" value="TreeGrafter"/>
</dbReference>
<dbReference type="AlphaFoldDB" id="A0A3N0XUV7"/>
<evidence type="ECO:0000313" key="6">
    <source>
        <dbReference type="Proteomes" id="UP000281406"/>
    </source>
</evidence>
<feature type="compositionally biased region" description="Basic and acidic residues" evidence="2">
    <location>
        <begin position="233"/>
        <end position="277"/>
    </location>
</feature>
<comment type="caution">
    <text evidence="5">The sequence shown here is derived from an EMBL/GenBank/DDBJ whole genome shotgun (WGS) entry which is preliminary data.</text>
</comment>
<dbReference type="PANTHER" id="PTHR14334">
    <property type="entry name" value="B-CELL ANTIGEN RECEPTOR COMPLEX-ASSOCIATED PROTEIN"/>
    <property type="match status" value="1"/>
</dbReference>
<evidence type="ECO:0000259" key="4">
    <source>
        <dbReference type="PROSITE" id="PS50835"/>
    </source>
</evidence>
<dbReference type="Proteomes" id="UP000281406">
    <property type="component" value="Unassembled WGS sequence"/>
</dbReference>
<keyword evidence="1" id="KW-0393">Immunoglobulin domain</keyword>
<protein>
    <recommendedName>
        <fullName evidence="4">Ig-like domain-containing protein</fullName>
    </recommendedName>
</protein>
<dbReference type="SMART" id="SM00409">
    <property type="entry name" value="IG"/>
    <property type="match status" value="1"/>
</dbReference>
<dbReference type="GO" id="GO:0030183">
    <property type="term" value="P:B cell differentiation"/>
    <property type="evidence" value="ECO:0007669"/>
    <property type="project" value="TreeGrafter"/>
</dbReference>
<sequence length="325" mass="36132">MNFSIENLTVNQSPSNITVNEGDSAQIPCCWNETGYRAKVAWFINDTKLSGVNKQRQENQTQICSTLHFTNILKNYTGHYVCEVTQDIPFLVRGKGNGTALSVSVRHLEKTTTGVNKQRQENQTQICSTLHFTNILKNYTGHYVCEVTQDIPVLVQGKGNGTALSVSVRHLERTTTGTSLEVVMIYIFRSLPFICLLMAFFYLNRDDKKATVSKPVEHSVESGGPDENLEAGETQRNETEEIKQGEKVSEQENGRDDSEKPEVTAATEEEKNEEKETVVVLEQGTPVQHNENKSVSVLDTEEKTNLMADVEDVTVSVLGGIVSAL</sequence>
<dbReference type="Pfam" id="PF07679">
    <property type="entry name" value="I-set"/>
    <property type="match status" value="1"/>
</dbReference>
<dbReference type="OrthoDB" id="10012075at2759"/>
<dbReference type="SUPFAM" id="SSF48726">
    <property type="entry name" value="Immunoglobulin"/>
    <property type="match status" value="1"/>
</dbReference>
<dbReference type="InterPro" id="IPR007110">
    <property type="entry name" value="Ig-like_dom"/>
</dbReference>
<evidence type="ECO:0000256" key="3">
    <source>
        <dbReference type="SAM" id="Phobius"/>
    </source>
</evidence>
<organism evidence="5 6">
    <name type="scientific">Anabarilius grahami</name>
    <name type="common">Kanglang fish</name>
    <name type="synonym">Barilius grahami</name>
    <dbReference type="NCBI Taxonomy" id="495550"/>
    <lineage>
        <taxon>Eukaryota</taxon>
        <taxon>Metazoa</taxon>
        <taxon>Chordata</taxon>
        <taxon>Craniata</taxon>
        <taxon>Vertebrata</taxon>
        <taxon>Euteleostomi</taxon>
        <taxon>Actinopterygii</taxon>
        <taxon>Neopterygii</taxon>
        <taxon>Teleostei</taxon>
        <taxon>Ostariophysi</taxon>
        <taxon>Cypriniformes</taxon>
        <taxon>Xenocyprididae</taxon>
        <taxon>Xenocypridinae</taxon>
        <taxon>Xenocypridinae incertae sedis</taxon>
        <taxon>Anabarilius</taxon>
    </lineage>
</organism>
<keyword evidence="3" id="KW-1133">Transmembrane helix</keyword>
<name>A0A3N0XUV7_ANAGA</name>
<accession>A0A3N0XUV7</accession>
<evidence type="ECO:0000256" key="1">
    <source>
        <dbReference type="ARBA" id="ARBA00023319"/>
    </source>
</evidence>
<dbReference type="Gene3D" id="2.60.40.10">
    <property type="entry name" value="Immunoglobulins"/>
    <property type="match status" value="1"/>
</dbReference>
<dbReference type="InterPro" id="IPR036179">
    <property type="entry name" value="Ig-like_dom_sf"/>
</dbReference>
<dbReference type="InterPro" id="IPR013098">
    <property type="entry name" value="Ig_I-set"/>
</dbReference>
<reference evidence="5 6" key="1">
    <citation type="submission" date="2018-10" db="EMBL/GenBank/DDBJ databases">
        <title>Genome assembly for a Yunnan-Guizhou Plateau 3E fish, Anabarilius grahami (Regan), and its evolutionary and genetic applications.</title>
        <authorList>
            <person name="Jiang W."/>
        </authorList>
    </citation>
    <scope>NUCLEOTIDE SEQUENCE [LARGE SCALE GENOMIC DNA]</scope>
    <source>
        <strain evidence="5">AG-KIZ</strain>
        <tissue evidence="5">Muscle</tissue>
    </source>
</reference>
<keyword evidence="6" id="KW-1185">Reference proteome</keyword>
<evidence type="ECO:0000256" key="2">
    <source>
        <dbReference type="SAM" id="MobiDB-lite"/>
    </source>
</evidence>
<feature type="region of interest" description="Disordered" evidence="2">
    <location>
        <begin position="212"/>
        <end position="298"/>
    </location>
</feature>
<dbReference type="EMBL" id="RJVU01061862">
    <property type="protein sequence ID" value="ROJ30615.1"/>
    <property type="molecule type" value="Genomic_DNA"/>
</dbReference>
<dbReference type="InterPro" id="IPR003599">
    <property type="entry name" value="Ig_sub"/>
</dbReference>
<proteinExistence type="predicted"/>
<feature type="domain" description="Ig-like" evidence="4">
    <location>
        <begin position="6"/>
        <end position="104"/>
    </location>
</feature>
<gene>
    <name evidence="5" type="ORF">DPX16_3863</name>
</gene>
<keyword evidence="3" id="KW-0472">Membrane</keyword>
<keyword evidence="3" id="KW-0812">Transmembrane</keyword>
<feature type="transmembrane region" description="Helical" evidence="3">
    <location>
        <begin position="183"/>
        <end position="203"/>
    </location>
</feature>
<dbReference type="GO" id="GO:0009897">
    <property type="term" value="C:external side of plasma membrane"/>
    <property type="evidence" value="ECO:0007669"/>
    <property type="project" value="TreeGrafter"/>
</dbReference>
<dbReference type="GO" id="GO:0019815">
    <property type="term" value="C:B cell receptor complex"/>
    <property type="evidence" value="ECO:0007669"/>
    <property type="project" value="TreeGrafter"/>
</dbReference>
<dbReference type="PROSITE" id="PS50835">
    <property type="entry name" value="IG_LIKE"/>
    <property type="match status" value="1"/>
</dbReference>